<dbReference type="Proteomes" id="UP001195624">
    <property type="component" value="Unassembled WGS sequence"/>
</dbReference>
<keyword evidence="3" id="KW-1185">Reference proteome</keyword>
<comment type="caution">
    <text evidence="2">The sequence shown here is derived from an EMBL/GenBank/DDBJ whole genome shotgun (WGS) entry which is preliminary data.</text>
</comment>
<name>A0ABS4PG67_9GAMM</name>
<gene>
    <name evidence="2" type="ORF">J2125_004935</name>
</gene>
<reference evidence="2 3" key="1">
    <citation type="submission" date="2021-03" db="EMBL/GenBank/DDBJ databases">
        <authorList>
            <person name="D'Agostino P."/>
            <person name="Huntemann M."/>
            <person name="Clum A."/>
            <person name="Spunde A."/>
            <person name="Palaniappan K."/>
            <person name="Ritter S."/>
            <person name="Mikhailova N."/>
            <person name="Chen I.-M."/>
            <person name="Stamatis D."/>
            <person name="Reddy T."/>
            <person name="O'Malley R."/>
            <person name="Daum C."/>
            <person name="Shapiro N."/>
            <person name="Ivanova N."/>
            <person name="Kyrpides N."/>
            <person name="Woyke T."/>
        </authorList>
    </citation>
    <scope>NUCLEOTIDE SEQUENCE [LARGE SCALE GENOMIC DNA]</scope>
    <source>
        <strain evidence="2 3">WS4403</strain>
    </source>
</reference>
<evidence type="ECO:0000256" key="1">
    <source>
        <dbReference type="SAM" id="Phobius"/>
    </source>
</evidence>
<keyword evidence="1" id="KW-0472">Membrane</keyword>
<dbReference type="EMBL" id="JAGGMQ010000002">
    <property type="protein sequence ID" value="MBP2171639.1"/>
    <property type="molecule type" value="Genomic_DNA"/>
</dbReference>
<evidence type="ECO:0000313" key="2">
    <source>
        <dbReference type="EMBL" id="MBP2171639.1"/>
    </source>
</evidence>
<sequence length="47" mass="5433">MQLLRHLTIRRVVLWIMILSLAVVALAGGYGALTLREMYRHADRPTR</sequence>
<proteinExistence type="predicted"/>
<reference evidence="3" key="2">
    <citation type="submission" date="2023-07" db="EMBL/GenBank/DDBJ databases">
        <title>Genome mining of underrepresented organisms for secondary metabolites.</title>
        <authorList>
            <person name="D'Agostino P.M."/>
        </authorList>
    </citation>
    <scope>NUCLEOTIDE SEQUENCE [LARGE SCALE GENOMIC DNA]</scope>
    <source>
        <strain evidence="3">WS4403</strain>
    </source>
</reference>
<feature type="transmembrane region" description="Helical" evidence="1">
    <location>
        <begin position="12"/>
        <end position="33"/>
    </location>
</feature>
<keyword evidence="1" id="KW-0812">Transmembrane</keyword>
<protein>
    <submittedName>
        <fullName evidence="2">Methyl-accepting chemotaxis protein</fullName>
    </submittedName>
</protein>
<evidence type="ECO:0000313" key="3">
    <source>
        <dbReference type="Proteomes" id="UP001195624"/>
    </source>
</evidence>
<organism evidence="2 3">
    <name type="scientific">Winslowiella toletana</name>
    <dbReference type="NCBI Taxonomy" id="92490"/>
    <lineage>
        <taxon>Bacteria</taxon>
        <taxon>Pseudomonadati</taxon>
        <taxon>Pseudomonadota</taxon>
        <taxon>Gammaproteobacteria</taxon>
        <taxon>Enterobacterales</taxon>
        <taxon>Erwiniaceae</taxon>
        <taxon>Winslowiella</taxon>
    </lineage>
</organism>
<keyword evidence="1" id="KW-1133">Transmembrane helix</keyword>
<accession>A0ABS4PG67</accession>